<dbReference type="EMBL" id="BQNB010018318">
    <property type="protein sequence ID" value="GJT73070.1"/>
    <property type="molecule type" value="Genomic_DNA"/>
</dbReference>
<name>A0ABQ5GBL0_9ASTR</name>
<keyword evidence="3" id="KW-1185">Reference proteome</keyword>
<reference evidence="2" key="1">
    <citation type="journal article" date="2022" name="Int. J. Mol. Sci.">
        <title>Draft Genome of Tanacetum Coccineum: Genomic Comparison of Closely Related Tanacetum-Family Plants.</title>
        <authorList>
            <person name="Yamashiro T."/>
            <person name="Shiraishi A."/>
            <person name="Nakayama K."/>
            <person name="Satake H."/>
        </authorList>
    </citation>
    <scope>NUCLEOTIDE SEQUENCE</scope>
</reference>
<feature type="compositionally biased region" description="Gly residues" evidence="1">
    <location>
        <begin position="23"/>
        <end position="33"/>
    </location>
</feature>
<gene>
    <name evidence="2" type="ORF">Tco_1032356</name>
</gene>
<protein>
    <submittedName>
        <fullName evidence="2">Uncharacterized protein</fullName>
    </submittedName>
</protein>
<feature type="region of interest" description="Disordered" evidence="1">
    <location>
        <begin position="53"/>
        <end position="83"/>
    </location>
</feature>
<reference evidence="2" key="2">
    <citation type="submission" date="2022-01" db="EMBL/GenBank/DDBJ databases">
        <authorList>
            <person name="Yamashiro T."/>
            <person name="Shiraishi A."/>
            <person name="Satake H."/>
            <person name="Nakayama K."/>
        </authorList>
    </citation>
    <scope>NUCLEOTIDE SEQUENCE</scope>
</reference>
<dbReference type="Proteomes" id="UP001151760">
    <property type="component" value="Unassembled WGS sequence"/>
</dbReference>
<feature type="region of interest" description="Disordered" evidence="1">
    <location>
        <begin position="1"/>
        <end position="33"/>
    </location>
</feature>
<proteinExistence type="predicted"/>
<evidence type="ECO:0000313" key="3">
    <source>
        <dbReference type="Proteomes" id="UP001151760"/>
    </source>
</evidence>
<evidence type="ECO:0000313" key="2">
    <source>
        <dbReference type="EMBL" id="GJT73070.1"/>
    </source>
</evidence>
<evidence type="ECO:0000256" key="1">
    <source>
        <dbReference type="SAM" id="MobiDB-lite"/>
    </source>
</evidence>
<comment type="caution">
    <text evidence="2">The sequence shown here is derived from an EMBL/GenBank/DDBJ whole genome shotgun (WGS) entry which is preliminary data.</text>
</comment>
<sequence>MSVPWSAEGSSKDGDDIGYRMGKSGGVPDGRVPDGGGVSALVWEIMICGSVNDGGAKGSGGDTGNGYDTGSGDSIRGSGGEGI</sequence>
<feature type="compositionally biased region" description="Gly residues" evidence="1">
    <location>
        <begin position="55"/>
        <end position="69"/>
    </location>
</feature>
<accession>A0ABQ5GBL0</accession>
<organism evidence="2 3">
    <name type="scientific">Tanacetum coccineum</name>
    <dbReference type="NCBI Taxonomy" id="301880"/>
    <lineage>
        <taxon>Eukaryota</taxon>
        <taxon>Viridiplantae</taxon>
        <taxon>Streptophyta</taxon>
        <taxon>Embryophyta</taxon>
        <taxon>Tracheophyta</taxon>
        <taxon>Spermatophyta</taxon>
        <taxon>Magnoliopsida</taxon>
        <taxon>eudicotyledons</taxon>
        <taxon>Gunneridae</taxon>
        <taxon>Pentapetalae</taxon>
        <taxon>asterids</taxon>
        <taxon>campanulids</taxon>
        <taxon>Asterales</taxon>
        <taxon>Asteraceae</taxon>
        <taxon>Asteroideae</taxon>
        <taxon>Anthemideae</taxon>
        <taxon>Anthemidinae</taxon>
        <taxon>Tanacetum</taxon>
    </lineage>
</organism>